<proteinExistence type="inferred from homology"/>
<keyword evidence="6 10" id="KW-1133">Transmembrane helix</keyword>
<evidence type="ECO:0000256" key="10">
    <source>
        <dbReference type="RuleBase" id="RU361115"/>
    </source>
</evidence>
<dbReference type="GO" id="GO:0019367">
    <property type="term" value="P:fatty acid elongation, saturated fatty acid"/>
    <property type="evidence" value="ECO:0007669"/>
    <property type="project" value="TreeGrafter"/>
</dbReference>
<keyword evidence="8 10" id="KW-0472">Membrane</keyword>
<organism evidence="12 13">
    <name type="scientific">Plasmodium vivax India VII</name>
    <dbReference type="NCBI Taxonomy" id="1077284"/>
    <lineage>
        <taxon>Eukaryota</taxon>
        <taxon>Sar</taxon>
        <taxon>Alveolata</taxon>
        <taxon>Apicomplexa</taxon>
        <taxon>Aconoidasida</taxon>
        <taxon>Haemosporida</taxon>
        <taxon>Plasmodiidae</taxon>
        <taxon>Plasmodium</taxon>
        <taxon>Plasmodium (Plasmodium)</taxon>
    </lineage>
</organism>
<evidence type="ECO:0000256" key="1">
    <source>
        <dbReference type="ARBA" id="ARBA00004141"/>
    </source>
</evidence>
<feature type="transmembrane region" description="Helical" evidence="10">
    <location>
        <begin position="246"/>
        <end position="265"/>
    </location>
</feature>
<keyword evidence="2 10" id="KW-0444">Lipid biosynthesis</keyword>
<evidence type="ECO:0000256" key="2">
    <source>
        <dbReference type="ARBA" id="ARBA00022516"/>
    </source>
</evidence>
<comment type="catalytic activity">
    <reaction evidence="10">
        <text>an acyl-CoA + malonyl-CoA + H(+) = a 3-oxoacyl-CoA + CO2 + CoA</text>
        <dbReference type="Rhea" id="RHEA:50252"/>
        <dbReference type="ChEBI" id="CHEBI:15378"/>
        <dbReference type="ChEBI" id="CHEBI:16526"/>
        <dbReference type="ChEBI" id="CHEBI:57287"/>
        <dbReference type="ChEBI" id="CHEBI:57384"/>
        <dbReference type="ChEBI" id="CHEBI:58342"/>
        <dbReference type="ChEBI" id="CHEBI:90726"/>
    </reaction>
    <physiologicalReaction direction="left-to-right" evidence="10">
        <dbReference type="Rhea" id="RHEA:50253"/>
    </physiologicalReaction>
</comment>
<evidence type="ECO:0000313" key="13">
    <source>
        <dbReference type="Proteomes" id="UP000053562"/>
    </source>
</evidence>
<feature type="transmembrane region" description="Helical" evidence="10">
    <location>
        <begin position="215"/>
        <end position="234"/>
    </location>
</feature>
<dbReference type="InterPro" id="IPR002076">
    <property type="entry name" value="ELO_fam"/>
</dbReference>
<reference evidence="12 13" key="1">
    <citation type="submission" date="2011-08" db="EMBL/GenBank/DDBJ databases">
        <title>The Genome Sequence of Plasmodium vivax India VII.</title>
        <authorList>
            <consortium name="The Broad Institute Genome Sequencing Platform"/>
            <consortium name="The Broad Institute Genome Sequencing Center for Infectious Disease"/>
            <person name="Neafsey D."/>
            <person name="Carlton J."/>
            <person name="Barnwell J."/>
            <person name="Collins W."/>
            <person name="Escalante A."/>
            <person name="Mullikin J."/>
            <person name="Saul A."/>
            <person name="Guigo R."/>
            <person name="Camara F."/>
            <person name="Young S.K."/>
            <person name="Zeng Q."/>
            <person name="Gargeya S."/>
            <person name="Fitzgerald M."/>
            <person name="Haas B."/>
            <person name="Abouelleil A."/>
            <person name="Alvarado L."/>
            <person name="Arachchi H.M."/>
            <person name="Berlin A."/>
            <person name="Brown A."/>
            <person name="Chapman S.B."/>
            <person name="Chen Z."/>
            <person name="Dunbar C."/>
            <person name="Freedman E."/>
            <person name="Gearin G."/>
            <person name="Gellesch M."/>
            <person name="Goldberg J."/>
            <person name="Griggs A."/>
            <person name="Gujja S."/>
            <person name="Heiman D."/>
            <person name="Howarth C."/>
            <person name="Larson L."/>
            <person name="Lui A."/>
            <person name="MacDonald P.J.P."/>
            <person name="Montmayeur A."/>
            <person name="Murphy C."/>
            <person name="Neiman D."/>
            <person name="Pearson M."/>
            <person name="Priest M."/>
            <person name="Roberts A."/>
            <person name="Saif S."/>
            <person name="Shea T."/>
            <person name="Shenoy N."/>
            <person name="Sisk P."/>
            <person name="Stolte C."/>
            <person name="Sykes S."/>
            <person name="Wortman J."/>
            <person name="Nusbaum C."/>
            <person name="Birren B."/>
        </authorList>
    </citation>
    <scope>NUCLEOTIDE SEQUENCE [LARGE SCALE GENOMIC DNA]</scope>
    <source>
        <strain evidence="12 13">India VII</strain>
    </source>
</reference>
<keyword evidence="9 10" id="KW-0275">Fatty acid biosynthesis</keyword>
<feature type="transmembrane region" description="Helical" evidence="10">
    <location>
        <begin position="341"/>
        <end position="364"/>
    </location>
</feature>
<dbReference type="GO" id="GO:0030148">
    <property type="term" value="P:sphingolipid biosynthetic process"/>
    <property type="evidence" value="ECO:0007669"/>
    <property type="project" value="TreeGrafter"/>
</dbReference>
<keyword evidence="4 10" id="KW-0812">Transmembrane</keyword>
<dbReference type="AlphaFoldDB" id="A0A0J9SE88"/>
<feature type="region of interest" description="Disordered" evidence="11">
    <location>
        <begin position="386"/>
        <end position="440"/>
    </location>
</feature>
<evidence type="ECO:0000256" key="3">
    <source>
        <dbReference type="ARBA" id="ARBA00022679"/>
    </source>
</evidence>
<accession>A0A0J9SE88</accession>
<protein>
    <recommendedName>
        <fullName evidence="10">Elongation of fatty acids protein</fullName>
        <ecNumber evidence="10">2.3.1.-</ecNumber>
    </recommendedName>
</protein>
<evidence type="ECO:0000256" key="11">
    <source>
        <dbReference type="SAM" id="MobiDB-lite"/>
    </source>
</evidence>
<dbReference type="Pfam" id="PF01151">
    <property type="entry name" value="ELO"/>
    <property type="match status" value="1"/>
</dbReference>
<dbReference type="Proteomes" id="UP000053562">
    <property type="component" value="Unassembled WGS sequence"/>
</dbReference>
<comment type="subcellular location">
    <subcellularLocation>
        <location evidence="1">Membrane</location>
        <topology evidence="1">Multi-pass membrane protein</topology>
    </subcellularLocation>
</comment>
<dbReference type="EC" id="2.3.1.-" evidence="10"/>
<dbReference type="GO" id="GO:0034625">
    <property type="term" value="P:fatty acid elongation, monounsaturated fatty acid"/>
    <property type="evidence" value="ECO:0007669"/>
    <property type="project" value="TreeGrafter"/>
</dbReference>
<keyword evidence="7 10" id="KW-0443">Lipid metabolism</keyword>
<gene>
    <name evidence="12" type="ORF">PVIIG_04851</name>
</gene>
<evidence type="ECO:0000313" key="12">
    <source>
        <dbReference type="EMBL" id="KMZ81265.1"/>
    </source>
</evidence>
<feature type="transmembrane region" description="Helical" evidence="10">
    <location>
        <begin position="151"/>
        <end position="174"/>
    </location>
</feature>
<evidence type="ECO:0000256" key="7">
    <source>
        <dbReference type="ARBA" id="ARBA00023098"/>
    </source>
</evidence>
<dbReference type="OrthoDB" id="10259681at2759"/>
<keyword evidence="3 10" id="KW-0808">Transferase</keyword>
<keyword evidence="5 10" id="KW-0276">Fatty acid metabolism</keyword>
<dbReference type="GO" id="GO:0009922">
    <property type="term" value="F:fatty acid elongase activity"/>
    <property type="evidence" value="ECO:0007669"/>
    <property type="project" value="InterPro"/>
</dbReference>
<feature type="transmembrane region" description="Helical" evidence="10">
    <location>
        <begin position="180"/>
        <end position="203"/>
    </location>
</feature>
<feature type="transmembrane region" description="Helical" evidence="10">
    <location>
        <begin position="272"/>
        <end position="293"/>
    </location>
</feature>
<feature type="compositionally biased region" description="Low complexity" evidence="11">
    <location>
        <begin position="393"/>
        <end position="428"/>
    </location>
</feature>
<sequence length="556" mass="63855">MTPLSRAFWAPGKGRELAGKYEKTILLISLLYIPAVLALQKVMRRRKEIEAKALKVAWNVCLSALSLMGVLLILIYDPHVLKSIILEETEYRPETRAVISIFTLTKVVEYGDTVFLILKKKKLTFLHSYHHLSVVIYCLYSQKELVSHAHYFVFLNLVVHAIMYFYFGFIYIVPKILYKVRQFITCLQILQMFIGIFISYYAIRNVENQIYVKNAIASFALYLTYAILFLNFYFNNYCKNVKSNVATYMISVHILGLIGLIMLCTSNDTLRLFIEVSIGCVFTLTLLSCSFHFNTHYCYLWKNKIGDTNFLEQTDLLLTYKAKYFSNMAFLKKMTIHMIKTFLLCFNGLATYAHDTIFLFVNFYSERLKRIAHESAALEKGGKSATVRGAAMSGETSGETSGATSGASDKSSDQPNDQPNDEPNNQTNVANPPGEAPNRRDTKANRVFFLIKDLYNRSIISYIIYKSPIENIAKNLESISPDQSARKSLQFTFFRMTKQVIQNYLLYIVCLILPIYYGLRVYNDALLGLCVHGALRWLIEIYSTKIFNKSRKLHGH</sequence>
<name>A0A0J9SE88_PLAVI</name>
<dbReference type="PANTHER" id="PTHR11157:SF126">
    <property type="entry name" value="ELONGATION OF VERY LONG CHAIN FATTY ACIDS PROTEIN"/>
    <property type="match status" value="1"/>
</dbReference>
<feature type="transmembrane region" description="Helical" evidence="10">
    <location>
        <begin position="56"/>
        <end position="76"/>
    </location>
</feature>
<feature type="transmembrane region" description="Helical" evidence="10">
    <location>
        <begin position="25"/>
        <end position="44"/>
    </location>
</feature>
<dbReference type="EMBL" id="KQ234249">
    <property type="protein sequence ID" value="KMZ81265.1"/>
    <property type="molecule type" value="Genomic_DNA"/>
</dbReference>
<evidence type="ECO:0000256" key="5">
    <source>
        <dbReference type="ARBA" id="ARBA00022832"/>
    </source>
</evidence>
<dbReference type="GO" id="GO:0042761">
    <property type="term" value="P:very long-chain fatty acid biosynthetic process"/>
    <property type="evidence" value="ECO:0007669"/>
    <property type="project" value="TreeGrafter"/>
</dbReference>
<evidence type="ECO:0000256" key="6">
    <source>
        <dbReference type="ARBA" id="ARBA00022989"/>
    </source>
</evidence>
<evidence type="ECO:0000256" key="8">
    <source>
        <dbReference type="ARBA" id="ARBA00023136"/>
    </source>
</evidence>
<evidence type="ECO:0000256" key="9">
    <source>
        <dbReference type="ARBA" id="ARBA00023160"/>
    </source>
</evidence>
<feature type="transmembrane region" description="Helical" evidence="10">
    <location>
        <begin position="500"/>
        <end position="519"/>
    </location>
</feature>
<comment type="caution">
    <text evidence="10">Lacks conserved residue(s) required for the propagation of feature annotation.</text>
</comment>
<evidence type="ECO:0000256" key="4">
    <source>
        <dbReference type="ARBA" id="ARBA00022692"/>
    </source>
</evidence>
<comment type="similarity">
    <text evidence="10">Belongs to the ELO family.</text>
</comment>
<dbReference type="PANTHER" id="PTHR11157">
    <property type="entry name" value="FATTY ACID ACYL TRANSFERASE-RELATED"/>
    <property type="match status" value="1"/>
</dbReference>
<dbReference type="GO" id="GO:0034626">
    <property type="term" value="P:fatty acid elongation, polyunsaturated fatty acid"/>
    <property type="evidence" value="ECO:0007669"/>
    <property type="project" value="TreeGrafter"/>
</dbReference>
<dbReference type="GO" id="GO:0005789">
    <property type="term" value="C:endoplasmic reticulum membrane"/>
    <property type="evidence" value="ECO:0007669"/>
    <property type="project" value="TreeGrafter"/>
</dbReference>